<evidence type="ECO:0000313" key="2">
    <source>
        <dbReference type="Proteomes" id="UP001314635"/>
    </source>
</evidence>
<sequence length="230" mass="24527">MTLISYATPRDLRIQKAISRVATEVDATGTPYSLKLINNSASPWVFYVYQQLPNQQSANVFSLAWFASPYQIVPGANITFQWSIDYTFVWGQTGTIQPGVTFSAGQTIDADPASANTTTFSTSPGPNLSQAVAGPPQGSLVISDAANVPNNSFSVGIGMGSAGTFVTMAGPNLTHTFTPTPTYWIAAGTNVQVGTILDITTVTQNLQVKFPVNVYAVTCTLNSSNQWTQQ</sequence>
<proteinExistence type="predicted"/>
<organism evidence="1 2">
    <name type="scientific">Bradyrhizobium denitrificans</name>
    <dbReference type="NCBI Taxonomy" id="2734912"/>
    <lineage>
        <taxon>Bacteria</taxon>
        <taxon>Pseudomonadati</taxon>
        <taxon>Pseudomonadota</taxon>
        <taxon>Alphaproteobacteria</taxon>
        <taxon>Hyphomicrobiales</taxon>
        <taxon>Nitrobacteraceae</taxon>
        <taxon>Bradyrhizobium</taxon>
    </lineage>
</organism>
<dbReference type="EMBL" id="JAFCLK010000023">
    <property type="protein sequence ID" value="MBR1138676.1"/>
    <property type="molecule type" value="Genomic_DNA"/>
</dbReference>
<comment type="caution">
    <text evidence="1">The sequence shown here is derived from an EMBL/GenBank/DDBJ whole genome shotgun (WGS) entry which is preliminary data.</text>
</comment>
<accession>A0ABS5GDK1</accession>
<gene>
    <name evidence="1" type="ORF">JQ619_23200</name>
</gene>
<keyword evidence="2" id="KW-1185">Reference proteome</keyword>
<name>A0ABS5GDK1_9BRAD</name>
<protein>
    <submittedName>
        <fullName evidence="1">Protein rhiA</fullName>
    </submittedName>
</protein>
<reference evidence="2" key="1">
    <citation type="journal article" date="2021" name="ISME J.">
        <title>Evolutionary origin and ecological implication of a unique nif island in free-living Bradyrhizobium lineages.</title>
        <authorList>
            <person name="Tao J."/>
        </authorList>
    </citation>
    <scope>NUCLEOTIDE SEQUENCE [LARGE SCALE GENOMIC DNA]</scope>
    <source>
        <strain evidence="2">SZCCT0094</strain>
    </source>
</reference>
<dbReference type="RefSeq" id="WP_012044658.1">
    <property type="nucleotide sequence ID" value="NZ_JABFDP010000035.1"/>
</dbReference>
<evidence type="ECO:0000313" key="1">
    <source>
        <dbReference type="EMBL" id="MBR1138676.1"/>
    </source>
</evidence>
<dbReference type="Proteomes" id="UP001314635">
    <property type="component" value="Unassembled WGS sequence"/>
</dbReference>